<sequence length="140" mass="16188">MTKLTNGYEPRFDFEVDMVYGRAGEAELVEFFDAVQGSKVEVKSDRYRNGRMAVETQQKPAGRDWQDSGINVTKAEWWAYRLAPGSFILVSVPRLKNFLRLNRDWLRKRDFAAGSENPSRGFVLFPDEIQRLLTDEAYDA</sequence>
<reference evidence="1" key="1">
    <citation type="submission" date="2020-05" db="EMBL/GenBank/DDBJ databases">
        <authorList>
            <person name="Chiriac C."/>
            <person name="Salcher M."/>
            <person name="Ghai R."/>
            <person name="Kavagutti S V."/>
        </authorList>
    </citation>
    <scope>NUCLEOTIDE SEQUENCE</scope>
</reference>
<gene>
    <name evidence="1" type="ORF">UFOVP1054_7</name>
</gene>
<proteinExistence type="predicted"/>
<accession>A0A6J5QFE7</accession>
<evidence type="ECO:0000313" key="1">
    <source>
        <dbReference type="EMBL" id="CAB4179948.1"/>
    </source>
</evidence>
<name>A0A6J5QFE7_9CAUD</name>
<organism evidence="1">
    <name type="scientific">uncultured Caudovirales phage</name>
    <dbReference type="NCBI Taxonomy" id="2100421"/>
    <lineage>
        <taxon>Viruses</taxon>
        <taxon>Duplodnaviria</taxon>
        <taxon>Heunggongvirae</taxon>
        <taxon>Uroviricota</taxon>
        <taxon>Caudoviricetes</taxon>
        <taxon>Peduoviridae</taxon>
        <taxon>Maltschvirus</taxon>
        <taxon>Maltschvirus maltsch</taxon>
    </lineage>
</organism>
<dbReference type="EMBL" id="LR796989">
    <property type="protein sequence ID" value="CAB4179948.1"/>
    <property type="molecule type" value="Genomic_DNA"/>
</dbReference>
<protein>
    <submittedName>
        <fullName evidence="1">Uncharacterized protein</fullName>
    </submittedName>
</protein>